<comment type="pathway">
    <text evidence="18">Glycan biosynthesis.</text>
</comment>
<dbReference type="PIRSF" id="PIRSF039102">
    <property type="entry name" value="Ddl/VanB"/>
    <property type="match status" value="1"/>
</dbReference>
<evidence type="ECO:0000256" key="22">
    <source>
        <dbReference type="PIRSR" id="PIRSR039102-3"/>
    </source>
</evidence>
<dbReference type="UniPathway" id="UPA00219"/>
<feature type="domain" description="ATP-grasp" evidence="24">
    <location>
        <begin position="103"/>
        <end position="310"/>
    </location>
</feature>
<feature type="active site" evidence="20">
    <location>
        <position position="288"/>
    </location>
</feature>
<evidence type="ECO:0000256" key="21">
    <source>
        <dbReference type="PIRSR" id="PIRSR039102-2"/>
    </source>
</evidence>
<comment type="function">
    <text evidence="2 19">Cell wall formation.</text>
</comment>
<dbReference type="HAMAP" id="MF_00047">
    <property type="entry name" value="Dala_Dala_lig"/>
    <property type="match status" value="1"/>
</dbReference>
<evidence type="ECO:0000256" key="14">
    <source>
        <dbReference type="ARBA" id="ARBA00022984"/>
    </source>
</evidence>
<dbReference type="GO" id="GO:0008716">
    <property type="term" value="F:D-alanine-D-alanine ligase activity"/>
    <property type="evidence" value="ECO:0007669"/>
    <property type="project" value="UniProtKB-UniRule"/>
</dbReference>
<keyword evidence="14 19" id="KW-0573">Peptidoglycan synthesis</keyword>
<evidence type="ECO:0000256" key="5">
    <source>
        <dbReference type="ARBA" id="ARBA00010871"/>
    </source>
</evidence>
<comment type="pathway">
    <text evidence="4 19">Cell wall biogenesis; peptidoglycan biosynthesis.</text>
</comment>
<keyword evidence="10 21" id="KW-0547">Nucleotide-binding</keyword>
<keyword evidence="7 19" id="KW-0963">Cytoplasm</keyword>
<feature type="binding site" evidence="21">
    <location>
        <begin position="182"/>
        <end position="190"/>
    </location>
    <ligand>
        <name>ATP</name>
        <dbReference type="ChEBI" id="CHEBI:30616"/>
    </ligand>
</feature>
<protein>
    <recommendedName>
        <fullName evidence="6 19">D-alanine--D-alanine ligase</fullName>
        <ecNumber evidence="6 19">6.3.2.4</ecNumber>
    </recommendedName>
    <alternativeName>
        <fullName evidence="19">D-Ala-D-Ala ligase</fullName>
    </alternativeName>
    <alternativeName>
        <fullName evidence="19">D-alanylalanine synthetase</fullName>
    </alternativeName>
</protein>
<dbReference type="PROSITE" id="PS00844">
    <property type="entry name" value="DALA_DALA_LIGASE_2"/>
    <property type="match status" value="1"/>
</dbReference>
<dbReference type="InterPro" id="IPR011761">
    <property type="entry name" value="ATP-grasp"/>
</dbReference>
<evidence type="ECO:0000313" key="26">
    <source>
        <dbReference type="Proteomes" id="UP000034154"/>
    </source>
</evidence>
<dbReference type="EC" id="6.3.2.4" evidence="6 19"/>
<evidence type="ECO:0000259" key="24">
    <source>
        <dbReference type="PROSITE" id="PS50975"/>
    </source>
</evidence>
<evidence type="ECO:0000256" key="23">
    <source>
        <dbReference type="PROSITE-ProRule" id="PRU00409"/>
    </source>
</evidence>
<keyword evidence="15 22" id="KW-0464">Manganese</keyword>
<dbReference type="InterPro" id="IPR000291">
    <property type="entry name" value="D-Ala_lig_Van_CS"/>
</dbReference>
<comment type="subcellular location">
    <subcellularLocation>
        <location evidence="3 19">Cytoplasm</location>
    </subcellularLocation>
</comment>
<evidence type="ECO:0000256" key="8">
    <source>
        <dbReference type="ARBA" id="ARBA00022598"/>
    </source>
</evidence>
<dbReference type="GO" id="GO:0005829">
    <property type="term" value="C:cytosol"/>
    <property type="evidence" value="ECO:0007669"/>
    <property type="project" value="TreeGrafter"/>
</dbReference>
<dbReference type="Gene3D" id="3.30.470.20">
    <property type="entry name" value="ATP-grasp fold, B domain"/>
    <property type="match status" value="1"/>
</dbReference>
<evidence type="ECO:0000256" key="13">
    <source>
        <dbReference type="ARBA" id="ARBA00022960"/>
    </source>
</evidence>
<feature type="binding site" evidence="22">
    <location>
        <position position="279"/>
    </location>
    <ligand>
        <name>Mg(2+)</name>
        <dbReference type="ChEBI" id="CHEBI:18420"/>
        <label>2</label>
    </ligand>
</feature>
<dbReference type="GO" id="GO:0005524">
    <property type="term" value="F:ATP binding"/>
    <property type="evidence" value="ECO:0007669"/>
    <property type="project" value="UniProtKB-UniRule"/>
</dbReference>
<keyword evidence="12 22" id="KW-0460">Magnesium</keyword>
<dbReference type="GO" id="GO:0046872">
    <property type="term" value="F:metal ion binding"/>
    <property type="evidence" value="ECO:0007669"/>
    <property type="project" value="UniProtKB-KW"/>
</dbReference>
<dbReference type="InterPro" id="IPR011127">
    <property type="entry name" value="Dala_Dala_lig_N"/>
</dbReference>
<dbReference type="SUPFAM" id="SSF56059">
    <property type="entry name" value="Glutathione synthetase ATP-binding domain-like"/>
    <property type="match status" value="1"/>
</dbReference>
<dbReference type="EMBL" id="LCJB01000030">
    <property type="protein sequence ID" value="KKT70277.1"/>
    <property type="molecule type" value="Genomic_DNA"/>
</dbReference>
<evidence type="ECO:0000256" key="7">
    <source>
        <dbReference type="ARBA" id="ARBA00022490"/>
    </source>
</evidence>
<dbReference type="InterPro" id="IPR005905">
    <property type="entry name" value="D_ala_D_ala"/>
</dbReference>
<dbReference type="NCBIfam" id="TIGR01205">
    <property type="entry name" value="D_ala_D_alaTIGR"/>
    <property type="match status" value="1"/>
</dbReference>
<organism evidence="25 26">
    <name type="scientific">Candidatus Uhrbacteria bacterium GW2011_GWF2_44_350</name>
    <dbReference type="NCBI Taxonomy" id="1619000"/>
    <lineage>
        <taxon>Bacteria</taxon>
        <taxon>Candidatus Uhriibacteriota</taxon>
    </lineage>
</organism>
<dbReference type="GO" id="GO:0071555">
    <property type="term" value="P:cell wall organization"/>
    <property type="evidence" value="ECO:0007669"/>
    <property type="project" value="UniProtKB-KW"/>
</dbReference>
<evidence type="ECO:0000256" key="18">
    <source>
        <dbReference type="ARBA" id="ARBA00060592"/>
    </source>
</evidence>
<evidence type="ECO:0000256" key="4">
    <source>
        <dbReference type="ARBA" id="ARBA00004752"/>
    </source>
</evidence>
<evidence type="ECO:0000256" key="11">
    <source>
        <dbReference type="ARBA" id="ARBA00022840"/>
    </source>
</evidence>
<evidence type="ECO:0000256" key="20">
    <source>
        <dbReference type="PIRSR" id="PIRSR039102-1"/>
    </source>
</evidence>
<dbReference type="Gene3D" id="3.30.1490.20">
    <property type="entry name" value="ATP-grasp fold, A domain"/>
    <property type="match status" value="1"/>
</dbReference>
<evidence type="ECO:0000256" key="2">
    <source>
        <dbReference type="ARBA" id="ARBA00003921"/>
    </source>
</evidence>
<feature type="binding site" evidence="22">
    <location>
        <position position="263"/>
    </location>
    <ligand>
        <name>Mg(2+)</name>
        <dbReference type="ChEBI" id="CHEBI:18420"/>
        <label>1</label>
    </ligand>
</feature>
<evidence type="ECO:0000256" key="9">
    <source>
        <dbReference type="ARBA" id="ARBA00022723"/>
    </source>
</evidence>
<reference evidence="25 26" key="1">
    <citation type="journal article" date="2015" name="Nature">
        <title>rRNA introns, odd ribosomes, and small enigmatic genomes across a large radiation of phyla.</title>
        <authorList>
            <person name="Brown C.T."/>
            <person name="Hug L.A."/>
            <person name="Thomas B.C."/>
            <person name="Sharon I."/>
            <person name="Castelle C.J."/>
            <person name="Singh A."/>
            <person name="Wilkins M.J."/>
            <person name="Williams K.H."/>
            <person name="Banfield J.F."/>
        </authorList>
    </citation>
    <scope>NUCLEOTIDE SEQUENCE [LARGE SCALE GENOMIC DNA]</scope>
</reference>
<dbReference type="PATRIC" id="fig|1619000.3.peg.548"/>
<dbReference type="Proteomes" id="UP000034154">
    <property type="component" value="Unassembled WGS sequence"/>
</dbReference>
<dbReference type="NCBIfam" id="NF002528">
    <property type="entry name" value="PRK01966.1-4"/>
    <property type="match status" value="1"/>
</dbReference>
<keyword evidence="11 23" id="KW-0067">ATP-binding</keyword>
<keyword evidence="9 22" id="KW-0479">Metal-binding</keyword>
<dbReference type="PANTHER" id="PTHR23132">
    <property type="entry name" value="D-ALANINE--D-ALANINE LIGASE"/>
    <property type="match status" value="1"/>
</dbReference>
<evidence type="ECO:0000256" key="12">
    <source>
        <dbReference type="ARBA" id="ARBA00022842"/>
    </source>
</evidence>
<feature type="binding site" evidence="21">
    <location>
        <begin position="152"/>
        <end position="153"/>
    </location>
    <ligand>
        <name>ATP</name>
        <dbReference type="ChEBI" id="CHEBI:30616"/>
    </ligand>
</feature>
<evidence type="ECO:0000256" key="6">
    <source>
        <dbReference type="ARBA" id="ARBA00012216"/>
    </source>
</evidence>
<accession>A0A0G1LNE0</accession>
<keyword evidence="13 19" id="KW-0133">Cell shape</keyword>
<comment type="similarity">
    <text evidence="5 19">Belongs to the D-alanine--D-alanine ligase family.</text>
</comment>
<evidence type="ECO:0000256" key="17">
    <source>
        <dbReference type="ARBA" id="ARBA00047614"/>
    </source>
</evidence>
<comment type="cofactor">
    <cofactor evidence="22">
        <name>Mg(2+)</name>
        <dbReference type="ChEBI" id="CHEBI:18420"/>
    </cofactor>
    <cofactor evidence="22">
        <name>Mn(2+)</name>
        <dbReference type="ChEBI" id="CHEBI:29035"/>
    </cofactor>
    <text evidence="22">Binds 2 magnesium or manganese ions per subunit.</text>
</comment>
<dbReference type="AlphaFoldDB" id="A0A0G1LNE0"/>
<proteinExistence type="inferred from homology"/>
<keyword evidence="16 19" id="KW-0961">Cell wall biogenesis/degradation</keyword>
<dbReference type="InterPro" id="IPR016185">
    <property type="entry name" value="PreATP-grasp_dom_sf"/>
</dbReference>
<evidence type="ECO:0000313" key="25">
    <source>
        <dbReference type="EMBL" id="KKT70277.1"/>
    </source>
</evidence>
<dbReference type="SUPFAM" id="SSF52440">
    <property type="entry name" value="PreATP-grasp domain"/>
    <property type="match status" value="1"/>
</dbReference>
<keyword evidence="8 19" id="KW-0436">Ligase</keyword>
<dbReference type="Pfam" id="PF01820">
    <property type="entry name" value="Dala_Dala_lig_N"/>
    <property type="match status" value="1"/>
</dbReference>
<dbReference type="Gene3D" id="3.40.50.20">
    <property type="match status" value="2"/>
</dbReference>
<feature type="binding site" evidence="21">
    <location>
        <position position="99"/>
    </location>
    <ligand>
        <name>ATP</name>
        <dbReference type="ChEBI" id="CHEBI:30616"/>
    </ligand>
</feature>
<dbReference type="PROSITE" id="PS00843">
    <property type="entry name" value="DALA_DALA_LIGASE_1"/>
    <property type="match status" value="1"/>
</dbReference>
<gene>
    <name evidence="19" type="primary">ddl</name>
    <name evidence="25" type="ORF">UW63_C0030G0010</name>
</gene>
<sequence length="316" mass="35056">MKTKLAIIFGGKSSEHEVSVISATSVIEALDKNKYEITPVKIEKDGDWPSAEQLRQFDVVFPLTHGTFGEDGCLQGYLELVGVPYVGCGVLGSALGMDKVVQKQLLRAAGIPVVDWVEIRLAEWLSNKNLFLEKIQSEFRFPLFVKPANNGSSVGISKAKNLIELERGIETAFKHDRKVLVERGVENAREIECSVLGNDEPRASVLGEIVPSNEFYDYNAKYLDGKSGLIIPAELSEEISEKLRATAKKAFYVLNSSGMARVDFLMDGKTGEWWLNEINTIPGFTSVSMYPKLWMASGLGYSELLDELVRLAIEKK</sequence>
<dbReference type="Pfam" id="PF07478">
    <property type="entry name" value="Dala_Dala_lig_C"/>
    <property type="match status" value="1"/>
</dbReference>
<comment type="caution">
    <text evidence="25">The sequence shown here is derived from an EMBL/GenBank/DDBJ whole genome shotgun (WGS) entry which is preliminary data.</text>
</comment>
<dbReference type="FunFam" id="3.30.1490.20:FF:000007">
    <property type="entry name" value="D-alanine--D-alanine ligase"/>
    <property type="match status" value="1"/>
</dbReference>
<feature type="binding site" evidence="22">
    <location>
        <position position="277"/>
    </location>
    <ligand>
        <name>Mg(2+)</name>
        <dbReference type="ChEBI" id="CHEBI:18420"/>
        <label>1</label>
    </ligand>
</feature>
<dbReference type="GO" id="GO:0009252">
    <property type="term" value="P:peptidoglycan biosynthetic process"/>
    <property type="evidence" value="ECO:0007669"/>
    <property type="project" value="UniProtKB-UniRule"/>
</dbReference>
<feature type="binding site" evidence="21">
    <location>
        <begin position="144"/>
        <end position="146"/>
    </location>
    <ligand>
        <name>ATP</name>
        <dbReference type="ChEBI" id="CHEBI:30616"/>
    </ligand>
</feature>
<dbReference type="FunFam" id="3.30.470.20:FF:000008">
    <property type="entry name" value="D-alanine--D-alanine ligase"/>
    <property type="match status" value="1"/>
</dbReference>
<feature type="binding site" evidence="22">
    <location>
        <position position="277"/>
    </location>
    <ligand>
        <name>Mg(2+)</name>
        <dbReference type="ChEBI" id="CHEBI:18420"/>
        <label>2</label>
    </ligand>
</feature>
<dbReference type="InterPro" id="IPR011095">
    <property type="entry name" value="Dala_Dala_lig_C"/>
</dbReference>
<feature type="binding site" evidence="21">
    <location>
        <begin position="276"/>
        <end position="277"/>
    </location>
    <ligand>
        <name>ATP</name>
        <dbReference type="ChEBI" id="CHEBI:30616"/>
    </ligand>
</feature>
<evidence type="ECO:0000256" key="10">
    <source>
        <dbReference type="ARBA" id="ARBA00022741"/>
    </source>
</evidence>
<evidence type="ECO:0000256" key="15">
    <source>
        <dbReference type="ARBA" id="ARBA00023211"/>
    </source>
</evidence>
<dbReference type="GO" id="GO:0008360">
    <property type="term" value="P:regulation of cell shape"/>
    <property type="evidence" value="ECO:0007669"/>
    <property type="project" value="UniProtKB-KW"/>
</dbReference>
<feature type="active site" evidence="20">
    <location>
        <position position="15"/>
    </location>
</feature>
<comment type="catalytic activity">
    <reaction evidence="17 19">
        <text>2 D-alanine + ATP = D-alanyl-D-alanine + ADP + phosphate + H(+)</text>
        <dbReference type="Rhea" id="RHEA:11224"/>
        <dbReference type="ChEBI" id="CHEBI:15378"/>
        <dbReference type="ChEBI" id="CHEBI:30616"/>
        <dbReference type="ChEBI" id="CHEBI:43474"/>
        <dbReference type="ChEBI" id="CHEBI:57416"/>
        <dbReference type="ChEBI" id="CHEBI:57822"/>
        <dbReference type="ChEBI" id="CHEBI:456216"/>
        <dbReference type="EC" id="6.3.2.4"/>
    </reaction>
</comment>
<evidence type="ECO:0000256" key="1">
    <source>
        <dbReference type="ARBA" id="ARBA00001936"/>
    </source>
</evidence>
<feature type="active site" evidence="20">
    <location>
        <position position="152"/>
    </location>
</feature>
<dbReference type="InterPro" id="IPR013815">
    <property type="entry name" value="ATP_grasp_subdomain_1"/>
</dbReference>
<evidence type="ECO:0000256" key="16">
    <source>
        <dbReference type="ARBA" id="ARBA00023316"/>
    </source>
</evidence>
<evidence type="ECO:0000256" key="19">
    <source>
        <dbReference type="HAMAP-Rule" id="MF_00047"/>
    </source>
</evidence>
<evidence type="ECO:0000256" key="3">
    <source>
        <dbReference type="ARBA" id="ARBA00004496"/>
    </source>
</evidence>
<dbReference type="PANTHER" id="PTHR23132:SF25">
    <property type="entry name" value="D-ALANINE--D-ALANINE LIGASE A"/>
    <property type="match status" value="1"/>
</dbReference>
<dbReference type="NCBIfam" id="NF002378">
    <property type="entry name" value="PRK01372.1"/>
    <property type="match status" value="1"/>
</dbReference>
<dbReference type="PROSITE" id="PS50975">
    <property type="entry name" value="ATP_GRASP"/>
    <property type="match status" value="1"/>
</dbReference>
<name>A0A0G1LNE0_9BACT</name>
<comment type="cofactor">
    <cofactor evidence="1">
        <name>Mn(2+)</name>
        <dbReference type="ChEBI" id="CHEBI:29035"/>
    </cofactor>
</comment>